<name>A0A926F8V6_9BACT</name>
<proteinExistence type="predicted"/>
<protein>
    <submittedName>
        <fullName evidence="2">Tetratricopeptide repeat protein</fullName>
    </submittedName>
</protein>
<dbReference type="SUPFAM" id="SSF48452">
    <property type="entry name" value="TPR-like"/>
    <property type="match status" value="1"/>
</dbReference>
<dbReference type="Gene3D" id="1.25.40.10">
    <property type="entry name" value="Tetratricopeptide repeat domain"/>
    <property type="match status" value="1"/>
</dbReference>
<dbReference type="RefSeq" id="WP_262436049.1">
    <property type="nucleotide sequence ID" value="NZ_JACRTF010000001.1"/>
</dbReference>
<sequence>MEQLNTIREYIIQGNVDKAISALNEYLNNDNSVDKDEAYYLLGNAYRKQGNWQQALNNYQSAIHLNPDGPAFEARKMVMDILEFYHKDMYNQ</sequence>
<dbReference type="SMART" id="SM00028">
    <property type="entry name" value="TPR"/>
    <property type="match status" value="1"/>
</dbReference>
<dbReference type="PROSITE" id="PS50293">
    <property type="entry name" value="TPR_REGION"/>
    <property type="match status" value="1"/>
</dbReference>
<evidence type="ECO:0000313" key="3">
    <source>
        <dbReference type="Proteomes" id="UP000651085"/>
    </source>
</evidence>
<reference evidence="2" key="1">
    <citation type="submission" date="2020-08" db="EMBL/GenBank/DDBJ databases">
        <title>Genome public.</title>
        <authorList>
            <person name="Liu C."/>
            <person name="Sun Q."/>
        </authorList>
    </citation>
    <scope>NUCLEOTIDE SEQUENCE</scope>
    <source>
        <strain evidence="2">N12</strain>
    </source>
</reference>
<accession>A0A926F8V6</accession>
<dbReference type="Proteomes" id="UP000651085">
    <property type="component" value="Unassembled WGS sequence"/>
</dbReference>
<dbReference type="InterPro" id="IPR011990">
    <property type="entry name" value="TPR-like_helical_dom_sf"/>
</dbReference>
<dbReference type="EMBL" id="JACRTF010000001">
    <property type="protein sequence ID" value="MBC8594977.1"/>
    <property type="molecule type" value="Genomic_DNA"/>
</dbReference>
<dbReference type="AlphaFoldDB" id="A0A926F8V6"/>
<gene>
    <name evidence="2" type="ORF">H8744_17340</name>
</gene>
<dbReference type="Pfam" id="PF00515">
    <property type="entry name" value="TPR_1"/>
    <property type="match status" value="1"/>
</dbReference>
<keyword evidence="1" id="KW-0802">TPR repeat</keyword>
<comment type="caution">
    <text evidence="2">The sequence shown here is derived from an EMBL/GenBank/DDBJ whole genome shotgun (WGS) entry which is preliminary data.</text>
</comment>
<keyword evidence="3" id="KW-1185">Reference proteome</keyword>
<evidence type="ECO:0000256" key="1">
    <source>
        <dbReference type="PROSITE-ProRule" id="PRU00339"/>
    </source>
</evidence>
<organism evidence="2 3">
    <name type="scientific">Jilunia laotingensis</name>
    <dbReference type="NCBI Taxonomy" id="2763675"/>
    <lineage>
        <taxon>Bacteria</taxon>
        <taxon>Pseudomonadati</taxon>
        <taxon>Bacteroidota</taxon>
        <taxon>Bacteroidia</taxon>
        <taxon>Bacteroidales</taxon>
        <taxon>Bacteroidaceae</taxon>
        <taxon>Jilunia</taxon>
    </lineage>
</organism>
<evidence type="ECO:0000313" key="2">
    <source>
        <dbReference type="EMBL" id="MBC8594977.1"/>
    </source>
</evidence>
<feature type="repeat" description="TPR" evidence="1">
    <location>
        <begin position="36"/>
        <end position="69"/>
    </location>
</feature>
<dbReference type="PROSITE" id="PS50005">
    <property type="entry name" value="TPR"/>
    <property type="match status" value="1"/>
</dbReference>
<dbReference type="InterPro" id="IPR019734">
    <property type="entry name" value="TPR_rpt"/>
</dbReference>